<comment type="similarity">
    <text evidence="1 5">Belongs to the peptidase A1 family.</text>
</comment>
<feature type="active site" evidence="3">
    <location>
        <position position="292"/>
    </location>
</feature>
<dbReference type="VEuPathDB" id="FungiDB:MAPG_05880"/>
<evidence type="ECO:0000313" key="9">
    <source>
        <dbReference type="EMBL" id="KLU86873.1"/>
    </source>
</evidence>
<sequence length="674" mass="71086">MRQSLLLATLGLSALASAATRMRTSNPSPRQPGVLRSSVRRVKTPENRRSLSQARYLHAAAMHARQVDNSSTVLPANVSNTLYGYEYIMDVQVGTPLQNISLIVDTGSDETWVNPECDAFSHQAICLAAGHYNASDSTTAQNLSTPFSITYGSGSVEGWYVSDSFAIADKPASAVQFGMATYSYNLDAGILGLGYGSVVLDELKGQGVVETKDFSISLGDSASAQGQAVFGGVDTAKFSGQLQAIPMMDTQSFFMRTLHYQVNLTYVGVTSKGSCESTAATDTSFWGAAIVDSGSTISHLPFDAANRTAALIPGARFDSYLQLWKVSCHYADSADTIDFGFGDVVINIPVREFIWRNVPAGGQCFLGMVGDADSIGVSVLGDSFLRGVMALYQPDVKLLHLASFSDCGTDIVPTTQDDITGLEGKCKQPEWDTCTSRPSPVPLTVTSDDWSTLSWLTSTPTDEPPLPSETDAFSTVLPLPEPLSGPSASATFTSTSDEVVPTWSPVEPSVVTEPFPTDTAVDTWSPDSILTDVDPATAARETETLSDDEPTTAVYTITPVSATPSPPPDSILTVDIGCYETSLCVLALSTGDAGAGVTANEECLTYSTCDGRRGGTPTSTGWGEDSTVGEPVPTLSKPYVTPDDPYPKCTGGYVTVTTTVGDLVSGGGSVCTGR</sequence>
<evidence type="ECO:0000256" key="2">
    <source>
        <dbReference type="ARBA" id="ARBA00022750"/>
    </source>
</evidence>
<dbReference type="InterPro" id="IPR001969">
    <property type="entry name" value="Aspartic_peptidase_AS"/>
</dbReference>
<dbReference type="GO" id="GO:0004190">
    <property type="term" value="F:aspartic-type endopeptidase activity"/>
    <property type="evidence" value="ECO:0007669"/>
    <property type="project" value="UniProtKB-KW"/>
</dbReference>
<dbReference type="OrthoDB" id="771136at2759"/>
<reference evidence="11" key="2">
    <citation type="submission" date="2010-05" db="EMBL/GenBank/DDBJ databases">
        <title>The genome sequence of Magnaporthe poae strain ATCC 64411.</title>
        <authorList>
            <person name="Ma L.-J."/>
            <person name="Dead R."/>
            <person name="Young S."/>
            <person name="Zeng Q."/>
            <person name="Koehrsen M."/>
            <person name="Alvarado L."/>
            <person name="Berlin A."/>
            <person name="Chapman S.B."/>
            <person name="Chen Z."/>
            <person name="Freedman E."/>
            <person name="Gellesch M."/>
            <person name="Goldberg J."/>
            <person name="Griggs A."/>
            <person name="Gujja S."/>
            <person name="Heilman E.R."/>
            <person name="Heiman D."/>
            <person name="Hepburn T."/>
            <person name="Howarth C."/>
            <person name="Jen D."/>
            <person name="Larson L."/>
            <person name="Mehta T."/>
            <person name="Neiman D."/>
            <person name="Pearson M."/>
            <person name="Roberts A."/>
            <person name="Saif S."/>
            <person name="Shea T."/>
            <person name="Shenoy N."/>
            <person name="Sisk P."/>
            <person name="Stolte C."/>
            <person name="Sykes S."/>
            <person name="Walk T."/>
            <person name="White J."/>
            <person name="Yandava C."/>
            <person name="Haas B."/>
            <person name="Nusbaum C."/>
            <person name="Birren B."/>
        </authorList>
    </citation>
    <scope>NUCLEOTIDE SEQUENCE [LARGE SCALE GENOMIC DNA]</scope>
    <source>
        <strain evidence="11">ATCC 64411 / 73-15</strain>
    </source>
</reference>
<evidence type="ECO:0000256" key="5">
    <source>
        <dbReference type="RuleBase" id="RU000454"/>
    </source>
</evidence>
<dbReference type="Pfam" id="PF00026">
    <property type="entry name" value="Asp"/>
    <property type="match status" value="1"/>
</dbReference>
<feature type="disulfide bond" evidence="4">
    <location>
        <begin position="328"/>
        <end position="364"/>
    </location>
</feature>
<dbReference type="OMA" id="FGCKEAT"/>
<feature type="domain" description="Peptidase A1" evidence="8">
    <location>
        <begin position="87"/>
        <end position="402"/>
    </location>
</feature>
<protein>
    <submittedName>
        <fullName evidence="9">Saccharopepsin</fullName>
    </submittedName>
</protein>
<evidence type="ECO:0000256" key="4">
    <source>
        <dbReference type="PIRSR" id="PIRSR601461-2"/>
    </source>
</evidence>
<dbReference type="EMBL" id="ADBL01001403">
    <property type="status" value="NOT_ANNOTATED_CDS"/>
    <property type="molecule type" value="Genomic_DNA"/>
</dbReference>
<dbReference type="PANTHER" id="PTHR47966">
    <property type="entry name" value="BETA-SITE APP-CLEAVING ENZYME, ISOFORM A-RELATED"/>
    <property type="match status" value="1"/>
</dbReference>
<feature type="active site" evidence="3">
    <location>
        <position position="105"/>
    </location>
</feature>
<keyword evidence="5" id="KW-0645">Protease</keyword>
<reference evidence="10" key="4">
    <citation type="journal article" date="2015" name="G3 (Bethesda)">
        <title>Genome sequences of three phytopathogenic species of the Magnaporthaceae family of fungi.</title>
        <authorList>
            <person name="Okagaki L.H."/>
            <person name="Nunes C.C."/>
            <person name="Sailsbery J."/>
            <person name="Clay B."/>
            <person name="Brown D."/>
            <person name="John T."/>
            <person name="Oh Y."/>
            <person name="Young N."/>
            <person name="Fitzgerald M."/>
            <person name="Haas B.J."/>
            <person name="Zeng Q."/>
            <person name="Young S."/>
            <person name="Adiconis X."/>
            <person name="Fan L."/>
            <person name="Levin J.Z."/>
            <person name="Mitchell T.K."/>
            <person name="Okubara P.A."/>
            <person name="Farman M.L."/>
            <person name="Kohn L.M."/>
            <person name="Birren B."/>
            <person name="Ma L.-J."/>
            <person name="Dean R.A."/>
        </authorList>
    </citation>
    <scope>NUCLEOTIDE SEQUENCE</scope>
    <source>
        <strain evidence="10">ATCC 64411 / 73-15</strain>
    </source>
</reference>
<dbReference type="PRINTS" id="PR00792">
    <property type="entry name" value="PEPSIN"/>
</dbReference>
<dbReference type="STRING" id="644358.A0A0C4E0K2"/>
<keyword evidence="2 5" id="KW-0064">Aspartyl protease</keyword>
<keyword evidence="11" id="KW-1185">Reference proteome</keyword>
<proteinExistence type="inferred from homology"/>
<dbReference type="PROSITE" id="PS51767">
    <property type="entry name" value="PEPTIDASE_A1"/>
    <property type="match status" value="1"/>
</dbReference>
<dbReference type="PROSITE" id="PS00141">
    <property type="entry name" value="ASP_PROTEASE"/>
    <property type="match status" value="2"/>
</dbReference>
<evidence type="ECO:0000256" key="7">
    <source>
        <dbReference type="SAM" id="SignalP"/>
    </source>
</evidence>
<feature type="chain" id="PRO_5007393106" evidence="7">
    <location>
        <begin position="19"/>
        <end position="674"/>
    </location>
</feature>
<dbReference type="GO" id="GO:0006508">
    <property type="term" value="P:proteolysis"/>
    <property type="evidence" value="ECO:0007669"/>
    <property type="project" value="UniProtKB-KW"/>
</dbReference>
<evidence type="ECO:0000259" key="8">
    <source>
        <dbReference type="PROSITE" id="PS51767"/>
    </source>
</evidence>
<name>A0A0C4E0K2_MAGP6</name>
<evidence type="ECO:0000256" key="1">
    <source>
        <dbReference type="ARBA" id="ARBA00007447"/>
    </source>
</evidence>
<feature type="signal peptide" evidence="7">
    <location>
        <begin position="1"/>
        <end position="18"/>
    </location>
</feature>
<evidence type="ECO:0000313" key="11">
    <source>
        <dbReference type="Proteomes" id="UP000011715"/>
    </source>
</evidence>
<dbReference type="EnsemblFungi" id="MAPG_05880T0">
    <property type="protein sequence ID" value="MAPG_05880T0"/>
    <property type="gene ID" value="MAPG_05880"/>
</dbReference>
<dbReference type="Proteomes" id="UP000011715">
    <property type="component" value="Unassembled WGS sequence"/>
</dbReference>
<dbReference type="eggNOG" id="KOG1339">
    <property type="taxonomic scope" value="Eukaryota"/>
</dbReference>
<dbReference type="InterPro" id="IPR033121">
    <property type="entry name" value="PEPTIDASE_A1"/>
</dbReference>
<accession>A0A0C4E0K2</accession>
<dbReference type="InterPro" id="IPR001461">
    <property type="entry name" value="Aspartic_peptidase_A1"/>
</dbReference>
<dbReference type="Gene3D" id="2.40.70.10">
    <property type="entry name" value="Acid Proteases"/>
    <property type="match status" value="2"/>
</dbReference>
<dbReference type="EMBL" id="GL876970">
    <property type="protein sequence ID" value="KLU86873.1"/>
    <property type="molecule type" value="Genomic_DNA"/>
</dbReference>
<gene>
    <name evidence="9" type="ORF">MAPG_05880</name>
</gene>
<reference evidence="10" key="5">
    <citation type="submission" date="2015-06" db="UniProtKB">
        <authorList>
            <consortium name="EnsemblFungi"/>
        </authorList>
    </citation>
    <scope>IDENTIFICATION</scope>
    <source>
        <strain evidence="10">ATCC 64411</strain>
    </source>
</reference>
<keyword evidence="4" id="KW-1015">Disulfide bond</keyword>
<dbReference type="SUPFAM" id="SSF50630">
    <property type="entry name" value="Acid proteases"/>
    <property type="match status" value="1"/>
</dbReference>
<dbReference type="PANTHER" id="PTHR47966:SF65">
    <property type="entry name" value="ASPARTIC-TYPE ENDOPEPTIDASE"/>
    <property type="match status" value="1"/>
</dbReference>
<keyword evidence="7" id="KW-0732">Signal</keyword>
<reference evidence="9" key="3">
    <citation type="submission" date="2011-03" db="EMBL/GenBank/DDBJ databases">
        <title>Annotation of Magnaporthe poae ATCC 64411.</title>
        <authorList>
            <person name="Ma L.-J."/>
            <person name="Dead R."/>
            <person name="Young S.K."/>
            <person name="Zeng Q."/>
            <person name="Gargeya S."/>
            <person name="Fitzgerald M."/>
            <person name="Haas B."/>
            <person name="Abouelleil A."/>
            <person name="Alvarado L."/>
            <person name="Arachchi H.M."/>
            <person name="Berlin A."/>
            <person name="Brown A."/>
            <person name="Chapman S.B."/>
            <person name="Chen Z."/>
            <person name="Dunbar C."/>
            <person name="Freedman E."/>
            <person name="Gearin G."/>
            <person name="Gellesch M."/>
            <person name="Goldberg J."/>
            <person name="Griggs A."/>
            <person name="Gujja S."/>
            <person name="Heiman D."/>
            <person name="Howarth C."/>
            <person name="Larson L."/>
            <person name="Lui A."/>
            <person name="MacDonald P.J.P."/>
            <person name="Mehta T."/>
            <person name="Montmayeur A."/>
            <person name="Murphy C."/>
            <person name="Neiman D."/>
            <person name="Pearson M."/>
            <person name="Priest M."/>
            <person name="Roberts A."/>
            <person name="Saif S."/>
            <person name="Shea T."/>
            <person name="Shenoy N."/>
            <person name="Sisk P."/>
            <person name="Stolte C."/>
            <person name="Sykes S."/>
            <person name="Yandava C."/>
            <person name="Wortman J."/>
            <person name="Nusbaum C."/>
            <person name="Birren B."/>
        </authorList>
    </citation>
    <scope>NUCLEOTIDE SEQUENCE</scope>
    <source>
        <strain evidence="9">ATCC 64411</strain>
    </source>
</reference>
<dbReference type="InterPro" id="IPR021109">
    <property type="entry name" value="Peptidase_aspartic_dom_sf"/>
</dbReference>
<keyword evidence="5" id="KW-0378">Hydrolase</keyword>
<feature type="region of interest" description="Disordered" evidence="6">
    <location>
        <begin position="614"/>
        <end position="639"/>
    </location>
</feature>
<evidence type="ECO:0000256" key="6">
    <source>
        <dbReference type="SAM" id="MobiDB-lite"/>
    </source>
</evidence>
<dbReference type="AlphaFoldDB" id="A0A0C4E0K2"/>
<organism evidence="10 11">
    <name type="scientific">Magnaporthiopsis poae (strain ATCC 64411 / 73-15)</name>
    <name type="common">Kentucky bluegrass fungus</name>
    <name type="synonym">Magnaporthe poae</name>
    <dbReference type="NCBI Taxonomy" id="644358"/>
    <lineage>
        <taxon>Eukaryota</taxon>
        <taxon>Fungi</taxon>
        <taxon>Dikarya</taxon>
        <taxon>Ascomycota</taxon>
        <taxon>Pezizomycotina</taxon>
        <taxon>Sordariomycetes</taxon>
        <taxon>Sordariomycetidae</taxon>
        <taxon>Magnaporthales</taxon>
        <taxon>Magnaporthaceae</taxon>
        <taxon>Magnaporthiopsis</taxon>
    </lineage>
</organism>
<evidence type="ECO:0000313" key="10">
    <source>
        <dbReference type="EnsemblFungi" id="MAPG_05880T0"/>
    </source>
</evidence>
<evidence type="ECO:0000256" key="3">
    <source>
        <dbReference type="PIRSR" id="PIRSR601461-1"/>
    </source>
</evidence>
<reference evidence="9" key="1">
    <citation type="submission" date="2010-05" db="EMBL/GenBank/DDBJ databases">
        <title>The Genome Sequence of Magnaporthe poae strain ATCC 64411.</title>
        <authorList>
            <consortium name="The Broad Institute Genome Sequencing Platform"/>
            <consortium name="Broad Institute Genome Sequencing Center for Infectious Disease"/>
            <person name="Ma L.-J."/>
            <person name="Dead R."/>
            <person name="Young S."/>
            <person name="Zeng Q."/>
            <person name="Koehrsen M."/>
            <person name="Alvarado L."/>
            <person name="Berlin A."/>
            <person name="Chapman S.B."/>
            <person name="Chen Z."/>
            <person name="Freedman E."/>
            <person name="Gellesch M."/>
            <person name="Goldberg J."/>
            <person name="Griggs A."/>
            <person name="Gujja S."/>
            <person name="Heilman E.R."/>
            <person name="Heiman D."/>
            <person name="Hepburn T."/>
            <person name="Howarth C."/>
            <person name="Jen D."/>
            <person name="Larson L."/>
            <person name="Mehta T."/>
            <person name="Neiman D."/>
            <person name="Pearson M."/>
            <person name="Roberts A."/>
            <person name="Saif S."/>
            <person name="Shea T."/>
            <person name="Shenoy N."/>
            <person name="Sisk P."/>
            <person name="Stolte C."/>
            <person name="Sykes S."/>
            <person name="Walk T."/>
            <person name="White J."/>
            <person name="Yandava C."/>
            <person name="Haas B."/>
            <person name="Nusbaum C."/>
            <person name="Birren B."/>
        </authorList>
    </citation>
    <scope>NUCLEOTIDE SEQUENCE</scope>
    <source>
        <strain evidence="9">ATCC 64411</strain>
    </source>
</reference>